<dbReference type="InterPro" id="IPR004027">
    <property type="entry name" value="SEC_C_motif"/>
</dbReference>
<reference evidence="1" key="1">
    <citation type="journal article" date="2020" name="mSystems">
        <title>Genome- and Community-Level Interaction Insights into Carbon Utilization and Element Cycling Functions of Hydrothermarchaeota in Hydrothermal Sediment.</title>
        <authorList>
            <person name="Zhou Z."/>
            <person name="Liu Y."/>
            <person name="Xu W."/>
            <person name="Pan J."/>
            <person name="Luo Z.H."/>
            <person name="Li M."/>
        </authorList>
    </citation>
    <scope>NUCLEOTIDE SEQUENCE [LARGE SCALE GENOMIC DNA]</scope>
    <source>
        <strain evidence="1">SpSt-1224</strain>
    </source>
</reference>
<proteinExistence type="predicted"/>
<accession>A0A7C2XNX3</accession>
<gene>
    <name evidence="1" type="ORF">ENN98_04465</name>
</gene>
<organism evidence="1">
    <name type="scientific">Desulfurivibrio alkaliphilus</name>
    <dbReference type="NCBI Taxonomy" id="427923"/>
    <lineage>
        <taxon>Bacteria</taxon>
        <taxon>Pseudomonadati</taxon>
        <taxon>Thermodesulfobacteriota</taxon>
        <taxon>Desulfobulbia</taxon>
        <taxon>Desulfobulbales</taxon>
        <taxon>Desulfobulbaceae</taxon>
        <taxon>Desulfurivibrio</taxon>
    </lineage>
</organism>
<evidence type="ECO:0000313" key="1">
    <source>
        <dbReference type="EMBL" id="HET97936.1"/>
    </source>
</evidence>
<dbReference type="EMBL" id="DSDS01000103">
    <property type="protein sequence ID" value="HET97936.1"/>
    <property type="molecule type" value="Genomic_DNA"/>
</dbReference>
<sequence length="166" mass="18504">MSKIGRNTLCPCGSGRKFKKCCLNLQRETGREVPRPSAPLSLTREIQVLQEMAAQGQPLFKAMGVFILFATEEGDAWVLEVSEMDALQVAAAGQALEVEIVEDSQTLEIGWSHRFQVKNKKLLMTSYAEQAESYPSACPVRKIEAAISEIRQKISPELLKSIHLRE</sequence>
<dbReference type="Proteomes" id="UP000885986">
    <property type="component" value="Unassembled WGS sequence"/>
</dbReference>
<dbReference type="Gene3D" id="3.10.450.50">
    <property type="match status" value="1"/>
</dbReference>
<dbReference type="Pfam" id="PF02810">
    <property type="entry name" value="SEC-C"/>
    <property type="match status" value="1"/>
</dbReference>
<name>A0A7C2XNX3_9BACT</name>
<comment type="caution">
    <text evidence="1">The sequence shown here is derived from an EMBL/GenBank/DDBJ whole genome shotgun (WGS) entry which is preliminary data.</text>
</comment>
<dbReference type="SUPFAM" id="SSF103642">
    <property type="entry name" value="Sec-C motif"/>
    <property type="match status" value="1"/>
</dbReference>
<dbReference type="AlphaFoldDB" id="A0A7C2XNX3"/>
<protein>
    <submittedName>
        <fullName evidence="1">Zinc chelation protein SecC</fullName>
    </submittedName>
</protein>